<keyword evidence="1" id="KW-0812">Transmembrane</keyword>
<gene>
    <name evidence="3" type="ORF">GS399_16540</name>
</gene>
<keyword evidence="4" id="KW-1185">Reference proteome</keyword>
<evidence type="ECO:0000256" key="2">
    <source>
        <dbReference type="SAM" id="SignalP"/>
    </source>
</evidence>
<dbReference type="Proteomes" id="UP000466586">
    <property type="component" value="Unassembled WGS sequence"/>
</dbReference>
<organism evidence="3 4">
    <name type="scientific">Hufsiella arboris</name>
    <dbReference type="NCBI Taxonomy" id="2695275"/>
    <lineage>
        <taxon>Bacteria</taxon>
        <taxon>Pseudomonadati</taxon>
        <taxon>Bacteroidota</taxon>
        <taxon>Sphingobacteriia</taxon>
        <taxon>Sphingobacteriales</taxon>
        <taxon>Sphingobacteriaceae</taxon>
        <taxon>Hufsiella</taxon>
    </lineage>
</organism>
<dbReference type="RefSeq" id="WP_160845756.1">
    <property type="nucleotide sequence ID" value="NZ_WVHT01000008.1"/>
</dbReference>
<keyword evidence="2" id="KW-0732">Signal</keyword>
<sequence length="220" mass="24778">MKKLIFTVCAFVAAHTAFAQKWEEVKLDSVMSVSLPVVRSKKDTLGQEIYTAVTTYGNIMVIKVPDNPTKTPDIEKERHLKKYYDNYLKRVSGSAPGAVIRDEKDSMIGNLKVKDFTMEVDSGSGKQLRDFRIIHENCATYTFEYLYEDIHKDLAVAEQADFFKSIKASSNPTVQSQFTTEKATAKDTKPKTIYIVIGAVVVIILIIVSILISRRKKKTA</sequence>
<evidence type="ECO:0000256" key="1">
    <source>
        <dbReference type="SAM" id="Phobius"/>
    </source>
</evidence>
<dbReference type="AlphaFoldDB" id="A0A7K1YDB6"/>
<protein>
    <submittedName>
        <fullName evidence="3">Uncharacterized protein</fullName>
    </submittedName>
</protein>
<accession>A0A7K1YDB6</accession>
<evidence type="ECO:0000313" key="3">
    <source>
        <dbReference type="EMBL" id="MXV52583.1"/>
    </source>
</evidence>
<proteinExistence type="predicted"/>
<feature type="chain" id="PRO_5029831171" evidence="2">
    <location>
        <begin position="20"/>
        <end position="220"/>
    </location>
</feature>
<keyword evidence="1" id="KW-1133">Transmembrane helix</keyword>
<keyword evidence="1" id="KW-0472">Membrane</keyword>
<name>A0A7K1YDB6_9SPHI</name>
<comment type="caution">
    <text evidence="3">The sequence shown here is derived from an EMBL/GenBank/DDBJ whole genome shotgun (WGS) entry which is preliminary data.</text>
</comment>
<dbReference type="EMBL" id="WVHT01000008">
    <property type="protein sequence ID" value="MXV52583.1"/>
    <property type="molecule type" value="Genomic_DNA"/>
</dbReference>
<evidence type="ECO:0000313" key="4">
    <source>
        <dbReference type="Proteomes" id="UP000466586"/>
    </source>
</evidence>
<reference evidence="3 4" key="1">
    <citation type="submission" date="2019-11" db="EMBL/GenBank/DDBJ databases">
        <title>Pedobacter sp. HMF7647 Genome sequencing and assembly.</title>
        <authorList>
            <person name="Kang H."/>
            <person name="Kim H."/>
            <person name="Joh K."/>
        </authorList>
    </citation>
    <scope>NUCLEOTIDE SEQUENCE [LARGE SCALE GENOMIC DNA]</scope>
    <source>
        <strain evidence="3 4">HMF7647</strain>
    </source>
</reference>
<feature type="signal peptide" evidence="2">
    <location>
        <begin position="1"/>
        <end position="19"/>
    </location>
</feature>
<feature type="transmembrane region" description="Helical" evidence="1">
    <location>
        <begin position="192"/>
        <end position="212"/>
    </location>
</feature>